<organism evidence="1 2">
    <name type="scientific">Viridibacillus arvi</name>
    <dbReference type="NCBI Taxonomy" id="263475"/>
    <lineage>
        <taxon>Bacteria</taxon>
        <taxon>Bacillati</taxon>
        <taxon>Bacillota</taxon>
        <taxon>Bacilli</taxon>
        <taxon>Bacillales</taxon>
        <taxon>Caryophanaceae</taxon>
        <taxon>Viridibacillus</taxon>
    </lineage>
</organism>
<dbReference type="RefSeq" id="WP_053418668.1">
    <property type="nucleotide sequence ID" value="NZ_JAYWMB010000008.1"/>
</dbReference>
<dbReference type="GeneID" id="301138254"/>
<sequence length="71" mass="8761">MELEKKLYCYNCKEETVYQKRRNNNTYMESHCRECGCFEWQNRAVESEVKKWAEYNLEKGIPNFEEVQRII</sequence>
<comment type="caution">
    <text evidence="1">The sequence shown here is derived from an EMBL/GenBank/DDBJ whole genome shotgun (WGS) entry which is preliminary data.</text>
</comment>
<evidence type="ECO:0000313" key="2">
    <source>
        <dbReference type="Proteomes" id="UP000036867"/>
    </source>
</evidence>
<protein>
    <submittedName>
        <fullName evidence="1">Uncharacterized protein</fullName>
    </submittedName>
</protein>
<keyword evidence="2" id="KW-1185">Reference proteome</keyword>
<gene>
    <name evidence="1" type="ORF">AMD00_19345</name>
</gene>
<name>A0A0M0L9M9_9BACL</name>
<accession>A0A0M0L9M9</accession>
<proteinExistence type="predicted"/>
<evidence type="ECO:0000313" key="1">
    <source>
        <dbReference type="EMBL" id="KOO47795.1"/>
    </source>
</evidence>
<dbReference type="OrthoDB" id="2736688at2"/>
<dbReference type="EMBL" id="LILB01000008">
    <property type="protein sequence ID" value="KOO47795.1"/>
    <property type="molecule type" value="Genomic_DNA"/>
</dbReference>
<dbReference type="AlphaFoldDB" id="A0A0M0L9M9"/>
<dbReference type="Proteomes" id="UP000036867">
    <property type="component" value="Unassembled WGS sequence"/>
</dbReference>
<reference evidence="2" key="1">
    <citation type="submission" date="2015-08" db="EMBL/GenBank/DDBJ databases">
        <title>Fjat-10028 dsm 16317.</title>
        <authorList>
            <person name="Liu B."/>
            <person name="Wang J."/>
            <person name="Zhu Y."/>
            <person name="Liu G."/>
            <person name="Chen Q."/>
            <person name="Chen Z."/>
            <person name="Lan J."/>
            <person name="Che J."/>
            <person name="Ge C."/>
            <person name="Shi H."/>
            <person name="Pan Z."/>
            <person name="Liu X."/>
        </authorList>
    </citation>
    <scope>NUCLEOTIDE SEQUENCE [LARGE SCALE GENOMIC DNA]</scope>
    <source>
        <strain evidence="2">DSM 16317</strain>
    </source>
</reference>